<dbReference type="InterPro" id="IPR029018">
    <property type="entry name" value="Hex-like_dom2"/>
</dbReference>
<dbReference type="InterPro" id="IPR024733">
    <property type="entry name" value="NAGLU_tim-barrel"/>
</dbReference>
<dbReference type="RefSeq" id="WP_207707487.1">
    <property type="nucleotide sequence ID" value="NZ_WHJC01000597.1"/>
</dbReference>
<evidence type="ECO:0000259" key="3">
    <source>
        <dbReference type="Pfam" id="PF12971"/>
    </source>
</evidence>
<dbReference type="AlphaFoldDB" id="A0A6I1MX18"/>
<dbReference type="InterPro" id="IPR024240">
    <property type="entry name" value="NAGLU_N"/>
</dbReference>
<dbReference type="Proteomes" id="UP000430345">
    <property type="component" value="Unassembled WGS sequence"/>
</dbReference>
<dbReference type="PANTHER" id="PTHR12872">
    <property type="entry name" value="ALPHA-N-ACETYLGLUCOSAMINIDASE"/>
    <property type="match status" value="1"/>
</dbReference>
<reference evidence="4 5" key="1">
    <citation type="submission" date="2019-10" db="EMBL/GenBank/DDBJ databases">
        <title>The Genome Sequence of Clostridium tarantellae Isolated from Fish Brain.</title>
        <authorList>
            <person name="Bano L."/>
            <person name="Kiel M."/>
            <person name="Sales G."/>
            <person name="Doxey A.C."/>
            <person name="Mansfield M.J."/>
            <person name="Schiavone M."/>
            <person name="Rossetto O."/>
            <person name="Pirazzini M."/>
            <person name="Dobrindt U."/>
            <person name="Montecucco C."/>
        </authorList>
    </citation>
    <scope>NUCLEOTIDE SEQUENCE [LARGE SCALE GENOMIC DNA]</scope>
    <source>
        <strain evidence="4 5">DSM 3997</strain>
    </source>
</reference>
<evidence type="ECO:0000259" key="2">
    <source>
        <dbReference type="Pfam" id="PF05089"/>
    </source>
</evidence>
<name>A0A6I1MX18_9CLOT</name>
<protein>
    <recommendedName>
        <fullName evidence="6">Alpha-N-acetylglucosaminidase</fullName>
    </recommendedName>
</protein>
<dbReference type="EMBL" id="WHJC01000597">
    <property type="protein sequence ID" value="MPQ45321.1"/>
    <property type="molecule type" value="Genomic_DNA"/>
</dbReference>
<sequence>GSQYINWFDFSIKANTNNLDYFQISNGDNGKIKIEGNNGVSLTTGLNYYLKYFCKVQITEFGDPVKMPIIAPSLDVSIRKETPYEIRYAHNYCTFSYTMAFWSDEQWQVWLDWLALNGVNLVLDLNAQDEVWRRFLGELGYDIIEIKNWLVGPAYMAWQYMGNMGTFGGPLPDQWFEVRTELARKMQRKMKALGMKIVLQGYAGMVPTDIKDKRPNVEII</sequence>
<keyword evidence="1" id="KW-0378">Hydrolase</keyword>
<comment type="caution">
    <text evidence="4">The sequence shown here is derived from an EMBL/GenBank/DDBJ whole genome shotgun (WGS) entry which is preliminary data.</text>
</comment>
<dbReference type="GO" id="GO:0005975">
    <property type="term" value="P:carbohydrate metabolic process"/>
    <property type="evidence" value="ECO:0007669"/>
    <property type="project" value="UniProtKB-ARBA"/>
</dbReference>
<organism evidence="4 5">
    <name type="scientific">Clostridium tarantellae</name>
    <dbReference type="NCBI Taxonomy" id="39493"/>
    <lineage>
        <taxon>Bacteria</taxon>
        <taxon>Bacillati</taxon>
        <taxon>Bacillota</taxon>
        <taxon>Clostridia</taxon>
        <taxon>Eubacteriales</taxon>
        <taxon>Clostridiaceae</taxon>
        <taxon>Clostridium</taxon>
    </lineage>
</organism>
<feature type="non-terminal residue" evidence="4">
    <location>
        <position position="220"/>
    </location>
</feature>
<keyword evidence="5" id="KW-1185">Reference proteome</keyword>
<feature type="domain" description="Alpha-N-acetylglucosaminidase tim-barrel" evidence="2">
    <location>
        <begin position="87"/>
        <end position="219"/>
    </location>
</feature>
<dbReference type="Pfam" id="PF12971">
    <property type="entry name" value="NAGLU_N"/>
    <property type="match status" value="1"/>
</dbReference>
<dbReference type="Gene3D" id="3.30.379.10">
    <property type="entry name" value="Chitobiase/beta-hexosaminidase domain 2-like"/>
    <property type="match status" value="1"/>
</dbReference>
<feature type="non-terminal residue" evidence="4">
    <location>
        <position position="1"/>
    </location>
</feature>
<dbReference type="InterPro" id="IPR007781">
    <property type="entry name" value="NAGLU"/>
</dbReference>
<dbReference type="GO" id="GO:0016787">
    <property type="term" value="F:hydrolase activity"/>
    <property type="evidence" value="ECO:0007669"/>
    <property type="project" value="UniProtKB-KW"/>
</dbReference>
<dbReference type="Pfam" id="PF05089">
    <property type="entry name" value="NAGLU"/>
    <property type="match status" value="1"/>
</dbReference>
<evidence type="ECO:0000256" key="1">
    <source>
        <dbReference type="ARBA" id="ARBA00022801"/>
    </source>
</evidence>
<evidence type="ECO:0000313" key="5">
    <source>
        <dbReference type="Proteomes" id="UP000430345"/>
    </source>
</evidence>
<feature type="domain" description="Alpha-N-acetylglucosaminidase N-terminal" evidence="3">
    <location>
        <begin position="4"/>
        <end position="68"/>
    </location>
</feature>
<evidence type="ECO:0008006" key="6">
    <source>
        <dbReference type="Google" id="ProtNLM"/>
    </source>
</evidence>
<gene>
    <name evidence="4" type="ORF">GBZ86_16545</name>
</gene>
<accession>A0A6I1MX18</accession>
<dbReference type="Gene3D" id="3.20.20.80">
    <property type="entry name" value="Glycosidases"/>
    <property type="match status" value="1"/>
</dbReference>
<evidence type="ECO:0000313" key="4">
    <source>
        <dbReference type="EMBL" id="MPQ45321.1"/>
    </source>
</evidence>
<proteinExistence type="predicted"/>
<dbReference type="PANTHER" id="PTHR12872:SF1">
    <property type="entry name" value="ALPHA-N-ACETYLGLUCOSAMINIDASE"/>
    <property type="match status" value="1"/>
</dbReference>